<organism evidence="4 5">
    <name type="scientific">Lymnaea stagnalis</name>
    <name type="common">Great pond snail</name>
    <name type="synonym">Helix stagnalis</name>
    <dbReference type="NCBI Taxonomy" id="6523"/>
    <lineage>
        <taxon>Eukaryota</taxon>
        <taxon>Metazoa</taxon>
        <taxon>Spiralia</taxon>
        <taxon>Lophotrochozoa</taxon>
        <taxon>Mollusca</taxon>
        <taxon>Gastropoda</taxon>
        <taxon>Heterobranchia</taxon>
        <taxon>Euthyneura</taxon>
        <taxon>Panpulmonata</taxon>
        <taxon>Hygrophila</taxon>
        <taxon>Lymnaeoidea</taxon>
        <taxon>Lymnaeidae</taxon>
        <taxon>Lymnaea</taxon>
    </lineage>
</organism>
<evidence type="ECO:0000256" key="3">
    <source>
        <dbReference type="SAM" id="MobiDB-lite"/>
    </source>
</evidence>
<dbReference type="AlphaFoldDB" id="A0AAV2HL76"/>
<keyword evidence="5" id="KW-1185">Reference proteome</keyword>
<dbReference type="GO" id="GO:0009060">
    <property type="term" value="P:aerobic respiration"/>
    <property type="evidence" value="ECO:0007669"/>
    <property type="project" value="TreeGrafter"/>
</dbReference>
<dbReference type="GO" id="GO:0000266">
    <property type="term" value="P:mitochondrial fission"/>
    <property type="evidence" value="ECO:0007669"/>
    <property type="project" value="TreeGrafter"/>
</dbReference>
<name>A0AAV2HL76_LYMST</name>
<evidence type="ECO:0000256" key="2">
    <source>
        <dbReference type="SAM" id="Coils"/>
    </source>
</evidence>
<dbReference type="InterPro" id="IPR007972">
    <property type="entry name" value="Mtfr1"/>
</dbReference>
<evidence type="ECO:0000313" key="5">
    <source>
        <dbReference type="Proteomes" id="UP001497497"/>
    </source>
</evidence>
<feature type="region of interest" description="Disordered" evidence="3">
    <location>
        <begin position="353"/>
        <end position="411"/>
    </location>
</feature>
<reference evidence="4 5" key="1">
    <citation type="submission" date="2024-04" db="EMBL/GenBank/DDBJ databases">
        <authorList>
            <consortium name="Genoscope - CEA"/>
            <person name="William W."/>
        </authorList>
    </citation>
    <scope>NUCLEOTIDE SEQUENCE [LARGE SCALE GENOMIC DNA]</scope>
</reference>
<protein>
    <recommendedName>
        <fullName evidence="6">Mitochondrial fission regulator 2</fullName>
    </recommendedName>
</protein>
<dbReference type="PANTHER" id="PTHR14215">
    <property type="entry name" value="PROTEIN OF UNKNOWN FUNCTION DUF729"/>
    <property type="match status" value="1"/>
</dbReference>
<dbReference type="GO" id="GO:0005739">
    <property type="term" value="C:mitochondrion"/>
    <property type="evidence" value="ECO:0007669"/>
    <property type="project" value="TreeGrafter"/>
</dbReference>
<evidence type="ECO:0000256" key="1">
    <source>
        <dbReference type="ARBA" id="ARBA00005807"/>
    </source>
</evidence>
<dbReference type="EMBL" id="CAXITT010000171">
    <property type="protein sequence ID" value="CAL1534447.1"/>
    <property type="molecule type" value="Genomic_DNA"/>
</dbReference>
<evidence type="ECO:0008006" key="6">
    <source>
        <dbReference type="Google" id="ProtNLM"/>
    </source>
</evidence>
<proteinExistence type="inferred from homology"/>
<feature type="coiled-coil region" evidence="2">
    <location>
        <begin position="148"/>
        <end position="175"/>
    </location>
</feature>
<accession>A0AAV2HL76</accession>
<dbReference type="Proteomes" id="UP001497497">
    <property type="component" value="Unassembled WGS sequence"/>
</dbReference>
<gene>
    <name evidence="4" type="ORF">GSLYS_00008407001</name>
</gene>
<evidence type="ECO:0000313" key="4">
    <source>
        <dbReference type="EMBL" id="CAL1534447.1"/>
    </source>
</evidence>
<dbReference type="PANTHER" id="PTHR14215:SF0">
    <property type="entry name" value="WH2 DOMAIN-CONTAINING PROTEIN"/>
    <property type="match status" value="1"/>
</dbReference>
<comment type="similarity">
    <text evidence="1">Belongs to the MTFR1 family.</text>
</comment>
<feature type="compositionally biased region" description="Basic and acidic residues" evidence="3">
    <location>
        <begin position="362"/>
        <end position="375"/>
    </location>
</feature>
<dbReference type="Pfam" id="PF05308">
    <property type="entry name" value="Mito_fiss_reg"/>
    <property type="match status" value="1"/>
</dbReference>
<sequence>MTDVIEDLENFLRRAIDCLNHILTGLRHRINQNGHRPLNHKTLVRWISAFLPAPRDPRLRLQSELGPQSSKLSRWGSYGSLHSVGSFTSINGIVQEDLGENLVRFRLGCTDEDSDIFDDPHFAIFNQDHLTSTPNFNTSICSSRESNELAASNKLVEMEEELAVLRKQIAMLVMQQELSSMDHTDEVKPVCRSVSQVAAIPLPKSPDSSSSLEDSGCESENFPTVVTPCSSSDDGVQSADSPHLSGHQQIFIFAVISEDFNTTNNLLDTNAIAPDFIFQKSSAPCTDNSEIKGKISTSASFPDMAHVLKDLTNVKLKAVQRSPGGTPMRRKPLSAATDPASIIAQALKKKFARHRGNSPDSDLEHDSSGSFRFEHCSPGCGPFNKQTKRRLSIHEDLSDNWSPVSSPMKPQ</sequence>
<comment type="caution">
    <text evidence="4">The sequence shown here is derived from an EMBL/GenBank/DDBJ whole genome shotgun (WGS) entry which is preliminary data.</text>
</comment>
<keyword evidence="2" id="KW-0175">Coiled coil</keyword>